<dbReference type="Pfam" id="PF16321">
    <property type="entry name" value="Ribosom_S30AE_C"/>
    <property type="match status" value="1"/>
</dbReference>
<name>A8MJN7_ALKOO</name>
<dbReference type="FunFam" id="3.30.505.50:FF:000001">
    <property type="entry name" value="Ribosome hibernation promoting factor"/>
    <property type="match status" value="1"/>
</dbReference>
<evidence type="ECO:0000259" key="5">
    <source>
        <dbReference type="Pfam" id="PF16321"/>
    </source>
</evidence>
<dbReference type="KEGG" id="aoe:Clos_2487"/>
<keyword evidence="4" id="KW-0175">Coiled coil</keyword>
<dbReference type="InterPro" id="IPR003489">
    <property type="entry name" value="RHF/RaiA"/>
</dbReference>
<dbReference type="RefSeq" id="WP_012160326.1">
    <property type="nucleotide sequence ID" value="NC_009922.1"/>
</dbReference>
<dbReference type="OrthoDB" id="9794975at2"/>
<evidence type="ECO:0000256" key="3">
    <source>
        <dbReference type="HAMAP-Rule" id="MF_00839"/>
    </source>
</evidence>
<dbReference type="SUPFAM" id="SSF69754">
    <property type="entry name" value="Ribosome binding protein Y (YfiA homologue)"/>
    <property type="match status" value="1"/>
</dbReference>
<keyword evidence="2 3" id="KW-0810">Translation regulation</keyword>
<evidence type="ECO:0000256" key="1">
    <source>
        <dbReference type="ARBA" id="ARBA00022490"/>
    </source>
</evidence>
<evidence type="ECO:0000313" key="7">
    <source>
        <dbReference type="Proteomes" id="UP000000269"/>
    </source>
</evidence>
<sequence>MKVIVSGRNMNITDALRDTVESKLSKLDKFFYNELEAQATLSVQKNRQIIEVTIPINGSILRVEEATDDMYSSIDNAVDKLTRQLRKQKSKLENRNSKYKTIRFENIPAYEPENGNASESKIVRTKRFSIKPMNAEEAVLQMELLGHNFYVFLDGETDEVGVVYKRKDGNYGLIEPYLDLE</sequence>
<keyword evidence="1 3" id="KW-0963">Cytoplasm</keyword>
<dbReference type="GO" id="GO:0022627">
    <property type="term" value="C:cytosolic small ribosomal subunit"/>
    <property type="evidence" value="ECO:0007669"/>
    <property type="project" value="TreeGrafter"/>
</dbReference>
<dbReference type="CDD" id="cd00552">
    <property type="entry name" value="RaiA"/>
    <property type="match status" value="1"/>
</dbReference>
<reference evidence="7" key="1">
    <citation type="submission" date="2007-10" db="EMBL/GenBank/DDBJ databases">
        <title>Complete genome of Alkaliphilus oremlandii OhILAs.</title>
        <authorList>
            <person name="Copeland A."/>
            <person name="Lucas S."/>
            <person name="Lapidus A."/>
            <person name="Barry K."/>
            <person name="Detter J.C."/>
            <person name="Glavina del Rio T."/>
            <person name="Hammon N."/>
            <person name="Israni S."/>
            <person name="Dalin E."/>
            <person name="Tice H."/>
            <person name="Pitluck S."/>
            <person name="Chain P."/>
            <person name="Malfatti S."/>
            <person name="Shin M."/>
            <person name="Vergez L."/>
            <person name="Schmutz J."/>
            <person name="Larimer F."/>
            <person name="Land M."/>
            <person name="Hauser L."/>
            <person name="Kyrpides N."/>
            <person name="Mikhailova N."/>
            <person name="Stolz J.F."/>
            <person name="Dawson A."/>
            <person name="Fisher E."/>
            <person name="Crable B."/>
            <person name="Perera E."/>
            <person name="Lisak J."/>
            <person name="Ranganathan M."/>
            <person name="Basu P."/>
            <person name="Richardson P."/>
        </authorList>
    </citation>
    <scope>NUCLEOTIDE SEQUENCE [LARGE SCALE GENOMIC DNA]</scope>
    <source>
        <strain evidence="7">OhILAs</strain>
    </source>
</reference>
<dbReference type="Pfam" id="PF02482">
    <property type="entry name" value="Ribosomal_S30AE"/>
    <property type="match status" value="1"/>
</dbReference>
<dbReference type="InterPro" id="IPR034694">
    <property type="entry name" value="HPF_long/plastid"/>
</dbReference>
<dbReference type="HOGENOM" id="CLU_071472_0_3_9"/>
<dbReference type="HAMAP" id="MF_00839">
    <property type="entry name" value="HPF"/>
    <property type="match status" value="1"/>
</dbReference>
<dbReference type="InterPro" id="IPR038416">
    <property type="entry name" value="Ribosom_S30AE_C_sf"/>
</dbReference>
<dbReference type="GO" id="GO:0043024">
    <property type="term" value="F:ribosomal small subunit binding"/>
    <property type="evidence" value="ECO:0007669"/>
    <property type="project" value="TreeGrafter"/>
</dbReference>
<dbReference type="Proteomes" id="UP000000269">
    <property type="component" value="Chromosome"/>
</dbReference>
<keyword evidence="7" id="KW-1185">Reference proteome</keyword>
<keyword evidence="6" id="KW-0689">Ribosomal protein</keyword>
<feature type="coiled-coil region" evidence="4">
    <location>
        <begin position="71"/>
        <end position="98"/>
    </location>
</feature>
<proteinExistence type="inferred from homology"/>
<dbReference type="PANTHER" id="PTHR33231">
    <property type="entry name" value="30S RIBOSOMAL PROTEIN"/>
    <property type="match status" value="1"/>
</dbReference>
<dbReference type="NCBIfam" id="TIGR00741">
    <property type="entry name" value="yfiA"/>
    <property type="match status" value="1"/>
</dbReference>
<dbReference type="PANTHER" id="PTHR33231:SF1">
    <property type="entry name" value="30S RIBOSOMAL PROTEIN"/>
    <property type="match status" value="1"/>
</dbReference>
<keyword evidence="6" id="KW-0687">Ribonucleoprotein</keyword>
<dbReference type="Gene3D" id="3.30.505.50">
    <property type="entry name" value="Sigma 54 modulation/S30EA ribosomal protein, C-terminal domain"/>
    <property type="match status" value="1"/>
</dbReference>
<comment type="similarity">
    <text evidence="3">Belongs to the HPF/YfiA ribosome-associated protein family. Long HPF subfamily.</text>
</comment>
<dbReference type="EMBL" id="CP000853">
    <property type="protein sequence ID" value="ABW20019.1"/>
    <property type="molecule type" value="Genomic_DNA"/>
</dbReference>
<dbReference type="GO" id="GO:0045900">
    <property type="term" value="P:negative regulation of translational elongation"/>
    <property type="evidence" value="ECO:0007669"/>
    <property type="project" value="TreeGrafter"/>
</dbReference>
<evidence type="ECO:0000256" key="2">
    <source>
        <dbReference type="ARBA" id="ARBA00022845"/>
    </source>
</evidence>
<dbReference type="STRING" id="350688.Clos_2487"/>
<feature type="domain" description="Sigma 54 modulation/S30EA ribosomal protein C-terminal" evidence="5">
    <location>
        <begin position="118"/>
        <end position="173"/>
    </location>
</feature>
<organism evidence="6 7">
    <name type="scientific">Alkaliphilus oremlandii (strain OhILAs)</name>
    <name type="common">Clostridium oremlandii (strain OhILAs)</name>
    <dbReference type="NCBI Taxonomy" id="350688"/>
    <lineage>
        <taxon>Bacteria</taxon>
        <taxon>Bacillati</taxon>
        <taxon>Bacillota</taxon>
        <taxon>Clostridia</taxon>
        <taxon>Peptostreptococcales</taxon>
        <taxon>Natronincolaceae</taxon>
        <taxon>Alkaliphilus</taxon>
    </lineage>
</organism>
<comment type="subcellular location">
    <subcellularLocation>
        <location evidence="3">Cytoplasm</location>
    </subcellularLocation>
</comment>
<accession>A8MJN7</accession>
<protein>
    <recommendedName>
        <fullName evidence="3">Ribosome hibernation promoting factor</fullName>
        <shortName evidence="3">HPF</shortName>
    </recommendedName>
</protein>
<dbReference type="AlphaFoldDB" id="A8MJN7"/>
<dbReference type="InterPro" id="IPR050574">
    <property type="entry name" value="HPF/YfiA_ribosome-assoc"/>
</dbReference>
<comment type="subunit">
    <text evidence="3">Interacts with 100S ribosomes.</text>
</comment>
<dbReference type="eggNOG" id="COG1544">
    <property type="taxonomic scope" value="Bacteria"/>
</dbReference>
<dbReference type="InterPro" id="IPR032528">
    <property type="entry name" value="Ribosom_S30AE_C"/>
</dbReference>
<evidence type="ECO:0000256" key="4">
    <source>
        <dbReference type="SAM" id="Coils"/>
    </source>
</evidence>
<comment type="function">
    <text evidence="3">Required for dimerization of active 70S ribosomes into 100S ribosomes in stationary phase; 100S ribosomes are translationally inactive and sometimes present during exponential growth.</text>
</comment>
<dbReference type="Gene3D" id="3.30.160.100">
    <property type="entry name" value="Ribosome hibernation promotion factor-like"/>
    <property type="match status" value="1"/>
</dbReference>
<evidence type="ECO:0000313" key="6">
    <source>
        <dbReference type="EMBL" id="ABW20019.1"/>
    </source>
</evidence>
<gene>
    <name evidence="3" type="primary">hpf</name>
    <name evidence="6" type="ordered locus">Clos_2487</name>
</gene>
<dbReference type="InterPro" id="IPR036567">
    <property type="entry name" value="RHF-like"/>
</dbReference>